<dbReference type="PROSITE" id="PS00383">
    <property type="entry name" value="TYR_PHOSPHATASE_1"/>
    <property type="match status" value="1"/>
</dbReference>
<dbReference type="GO" id="GO:0048666">
    <property type="term" value="P:neuron development"/>
    <property type="evidence" value="ECO:0007669"/>
    <property type="project" value="UniProtKB-ARBA"/>
</dbReference>
<keyword evidence="6" id="KW-0904">Protein phosphatase</keyword>
<dbReference type="PROSITE" id="PS50056">
    <property type="entry name" value="TYR_PHOSPHATASE_2"/>
    <property type="match status" value="1"/>
</dbReference>
<dbReference type="RefSeq" id="XP_026290336.1">
    <property type="nucleotide sequence ID" value="XM_026434551.2"/>
</dbReference>
<feature type="compositionally biased region" description="Basic and acidic residues" evidence="8">
    <location>
        <begin position="435"/>
        <end position="445"/>
    </location>
</feature>
<keyword evidence="7 9" id="KW-0472">Membrane</keyword>
<dbReference type="InterPro" id="IPR000242">
    <property type="entry name" value="PTP_cat"/>
</dbReference>
<dbReference type="PANTHER" id="PTHR46047:SF3">
    <property type="entry name" value="TYROSINE-PROTEIN PHOSPHATASE NON-RECEPTOR TYPE 61F"/>
    <property type="match status" value="1"/>
</dbReference>
<dbReference type="EC" id="3.1.3.48" evidence="3"/>
<dbReference type="GO" id="GO:0005634">
    <property type="term" value="C:nucleus"/>
    <property type="evidence" value="ECO:0007669"/>
    <property type="project" value="TreeGrafter"/>
</dbReference>
<keyword evidence="12" id="KW-1185">Reference proteome</keyword>
<keyword evidence="9" id="KW-0812">Transmembrane</keyword>
<evidence type="ECO:0000256" key="6">
    <source>
        <dbReference type="ARBA" id="ARBA00022912"/>
    </source>
</evidence>
<feature type="compositionally biased region" description="Polar residues" evidence="8">
    <location>
        <begin position="402"/>
        <end position="414"/>
    </location>
</feature>
<evidence type="ECO:0000259" key="10">
    <source>
        <dbReference type="PROSITE" id="PS50055"/>
    </source>
</evidence>
<evidence type="ECO:0000259" key="11">
    <source>
        <dbReference type="PROSITE" id="PS50056"/>
    </source>
</evidence>
<evidence type="ECO:0000256" key="4">
    <source>
        <dbReference type="ARBA" id="ARBA00022553"/>
    </source>
</evidence>
<dbReference type="GO" id="GO:0012505">
    <property type="term" value="C:endomembrane system"/>
    <property type="evidence" value="ECO:0007669"/>
    <property type="project" value="UniProtKB-SubCell"/>
</dbReference>
<keyword evidence="5" id="KW-0378">Hydrolase</keyword>
<dbReference type="GO" id="GO:0019901">
    <property type="term" value="F:protein kinase binding"/>
    <property type="evidence" value="ECO:0007669"/>
    <property type="project" value="TreeGrafter"/>
</dbReference>
<dbReference type="InterPro" id="IPR003595">
    <property type="entry name" value="Tyr_Pase_cat"/>
</dbReference>
<feature type="transmembrane region" description="Helical" evidence="9">
    <location>
        <begin position="471"/>
        <end position="490"/>
    </location>
</feature>
<feature type="region of interest" description="Disordered" evidence="8">
    <location>
        <begin position="310"/>
        <end position="459"/>
    </location>
</feature>
<reference evidence="13" key="1">
    <citation type="submission" date="2025-08" db="UniProtKB">
        <authorList>
            <consortium name="RefSeq"/>
        </authorList>
    </citation>
    <scope>IDENTIFICATION</scope>
    <source>
        <tissue evidence="13">Whole organism</tissue>
    </source>
</reference>
<keyword evidence="4" id="KW-0597">Phosphoprotein</keyword>
<feature type="compositionally biased region" description="Polar residues" evidence="8">
    <location>
        <begin position="374"/>
        <end position="383"/>
    </location>
</feature>
<dbReference type="InterPro" id="IPR029021">
    <property type="entry name" value="Prot-tyrosine_phosphatase-like"/>
</dbReference>
<dbReference type="Proteomes" id="UP000504606">
    <property type="component" value="Unplaced"/>
</dbReference>
<proteinExistence type="inferred from homology"/>
<dbReference type="InterPro" id="IPR016130">
    <property type="entry name" value="Tyr_Pase_AS"/>
</dbReference>
<evidence type="ECO:0000256" key="7">
    <source>
        <dbReference type="ARBA" id="ARBA00023136"/>
    </source>
</evidence>
<protein>
    <recommendedName>
        <fullName evidence="3">protein-tyrosine-phosphatase</fullName>
        <ecNumber evidence="3">3.1.3.48</ecNumber>
    </recommendedName>
</protein>
<gene>
    <name evidence="13" type="primary">LOC113215007</name>
</gene>
<dbReference type="SMART" id="SM00194">
    <property type="entry name" value="PTPc"/>
    <property type="match status" value="1"/>
</dbReference>
<name>A0A6J1THM1_FRAOC</name>
<dbReference type="PANTHER" id="PTHR46047">
    <property type="entry name" value="TYROSINE-PROTEIN PHOSPHATASE NON-RECEPTOR TYPE 61F"/>
    <property type="match status" value="1"/>
</dbReference>
<comment type="subcellular location">
    <subcellularLocation>
        <location evidence="1">Endomembrane system</location>
    </subcellularLocation>
</comment>
<accession>A0A6J1THM1</accession>
<dbReference type="PROSITE" id="PS50055">
    <property type="entry name" value="TYR_PHOSPHATASE_PTP"/>
    <property type="match status" value="1"/>
</dbReference>
<dbReference type="InterPro" id="IPR000387">
    <property type="entry name" value="Tyr_Pase_dom"/>
</dbReference>
<dbReference type="CDD" id="cd14545">
    <property type="entry name" value="PTPc-N1_2"/>
    <property type="match status" value="1"/>
</dbReference>
<feature type="domain" description="Tyrosine specific protein phosphatases" evidence="11">
    <location>
        <begin position="206"/>
        <end position="281"/>
    </location>
</feature>
<dbReference type="InterPro" id="IPR051985">
    <property type="entry name" value="NR_tyrosine_phosphatase"/>
</dbReference>
<sequence length="494" mass="55781">MESEPPKSVLEKEFSDIDADGAWPLIFQHIRTECLNHDFSTNEAKKKHNVCLNRYRDVIPYDHSRIVLNRGPCEYINANLVKMEKARRQYILTQGPLPTTTGHFWLMVWEQKCKAIVMLNRIIEKKQIKCHQYWPDGKHPGVDDMLDLPDVGLQVCHLSEKTEESYYITRVFRLTDIASGESREVLQFHYMTWPDFGVPQSPTVFLRFLSIVRKSGALDSDVGPAIVHCSAGIGRSGTFCLVDSCLVLMEEYGAEGVNVREILLEMRRYRMGLAQTPDQLRFSYLAIIKGHNDGLEVDDVECEDNDVELENQENHTDEPPPLPPARVDSLITRPTAPSIGSPPSSPDEDSVSEADSDESDSSDAPTRPLPTEPYSESMQTDSVSSEPPSRPLPELPEHMSSSDEGSLDVNSSPDSPVLSERSESDDGLRKRRKVERAERKGKMQERLQGMKRKQQQADDWQKLKRSIFQPMNIGLAILVLGGGALVYSYYASRS</sequence>
<dbReference type="GeneID" id="113215007"/>
<comment type="similarity">
    <text evidence="2">Belongs to the protein-tyrosine phosphatase family. Non-receptor class 1 subfamily.</text>
</comment>
<dbReference type="Pfam" id="PF00102">
    <property type="entry name" value="Y_phosphatase"/>
    <property type="match status" value="1"/>
</dbReference>
<dbReference type="GO" id="GO:0005737">
    <property type="term" value="C:cytoplasm"/>
    <property type="evidence" value="ECO:0007669"/>
    <property type="project" value="TreeGrafter"/>
</dbReference>
<evidence type="ECO:0000256" key="3">
    <source>
        <dbReference type="ARBA" id="ARBA00013064"/>
    </source>
</evidence>
<evidence type="ECO:0000313" key="13">
    <source>
        <dbReference type="RefSeq" id="XP_026290336.1"/>
    </source>
</evidence>
<evidence type="ECO:0000256" key="5">
    <source>
        <dbReference type="ARBA" id="ARBA00022801"/>
    </source>
</evidence>
<keyword evidence="9" id="KW-1133">Transmembrane helix</keyword>
<evidence type="ECO:0000256" key="1">
    <source>
        <dbReference type="ARBA" id="ARBA00004308"/>
    </source>
</evidence>
<dbReference type="SMART" id="SM00404">
    <property type="entry name" value="PTPc_motif"/>
    <property type="match status" value="1"/>
</dbReference>
<evidence type="ECO:0000313" key="12">
    <source>
        <dbReference type="Proteomes" id="UP000504606"/>
    </source>
</evidence>
<feature type="domain" description="Tyrosine-protein phosphatase" evidence="10">
    <location>
        <begin position="10"/>
        <end position="290"/>
    </location>
</feature>
<dbReference type="GO" id="GO:0070373">
    <property type="term" value="P:negative regulation of ERK1 and ERK2 cascade"/>
    <property type="evidence" value="ECO:0007669"/>
    <property type="project" value="TreeGrafter"/>
</dbReference>
<dbReference type="GO" id="GO:0004726">
    <property type="term" value="F:non-membrane spanning protein tyrosine phosphatase activity"/>
    <property type="evidence" value="ECO:0007669"/>
    <property type="project" value="TreeGrafter"/>
</dbReference>
<dbReference type="AlphaFoldDB" id="A0A6J1THM1"/>
<evidence type="ECO:0000256" key="8">
    <source>
        <dbReference type="SAM" id="MobiDB-lite"/>
    </source>
</evidence>
<dbReference type="GO" id="GO:0046426">
    <property type="term" value="P:negative regulation of receptor signaling pathway via JAK-STAT"/>
    <property type="evidence" value="ECO:0007669"/>
    <property type="project" value="TreeGrafter"/>
</dbReference>
<evidence type="ECO:0000256" key="9">
    <source>
        <dbReference type="SAM" id="Phobius"/>
    </source>
</evidence>
<dbReference type="Gene3D" id="3.90.190.10">
    <property type="entry name" value="Protein tyrosine phosphatase superfamily"/>
    <property type="match status" value="1"/>
</dbReference>
<dbReference type="SUPFAM" id="SSF52799">
    <property type="entry name" value="(Phosphotyrosine protein) phosphatases II"/>
    <property type="match status" value="1"/>
</dbReference>
<feature type="compositionally biased region" description="Acidic residues" evidence="8">
    <location>
        <begin position="346"/>
        <end position="361"/>
    </location>
</feature>
<dbReference type="PRINTS" id="PR00700">
    <property type="entry name" value="PRTYPHPHTASE"/>
</dbReference>
<organism evidence="12 13">
    <name type="scientific">Frankliniella occidentalis</name>
    <name type="common">Western flower thrips</name>
    <name type="synonym">Euthrips occidentalis</name>
    <dbReference type="NCBI Taxonomy" id="133901"/>
    <lineage>
        <taxon>Eukaryota</taxon>
        <taxon>Metazoa</taxon>
        <taxon>Ecdysozoa</taxon>
        <taxon>Arthropoda</taxon>
        <taxon>Hexapoda</taxon>
        <taxon>Insecta</taxon>
        <taxon>Pterygota</taxon>
        <taxon>Neoptera</taxon>
        <taxon>Paraneoptera</taxon>
        <taxon>Thysanoptera</taxon>
        <taxon>Terebrantia</taxon>
        <taxon>Thripoidea</taxon>
        <taxon>Thripidae</taxon>
        <taxon>Frankliniella</taxon>
    </lineage>
</organism>
<evidence type="ECO:0000256" key="2">
    <source>
        <dbReference type="ARBA" id="ARBA00009701"/>
    </source>
</evidence>